<dbReference type="RefSeq" id="WP_052074175.1">
    <property type="nucleotide sequence ID" value="NZ_JPVT01000097.1"/>
</dbReference>
<dbReference type="SUPFAM" id="SSF55347">
    <property type="entry name" value="Glyceraldehyde-3-phosphate dehydrogenase-like, C-terminal domain"/>
    <property type="match status" value="1"/>
</dbReference>
<dbReference type="PANTHER" id="PTHR43708">
    <property type="entry name" value="CONSERVED EXPRESSED OXIDOREDUCTASE (EUROFUNG)"/>
    <property type="match status" value="1"/>
</dbReference>
<protein>
    <submittedName>
        <fullName evidence="3">Gfo/Idh/MocA family oxidoreductase</fullName>
        <ecNumber evidence="3">1.-.-.-</ecNumber>
    </submittedName>
</protein>
<sequence length="319" mass="37073">MKVGVVGLGNIAQKAYLPVYIQMQNQAEFYFATRNKKVQNNLQKIYRLPHMKNSLDELLMEGIQACFIHSATTSHYQLVRKCLENHVDVFVDKPLSEDIAEVEELLALAKEKDQILMIGFNRRFAPMVKRLQTQKGKRLLFLQKNQVANAKNTTFEIFDVFLHLVDTAVYLLDDSIQTFYSDIYETQENLLETALLKLVTKQTTTLLSMDTKSGANQENYQLTTESGTYRLTDLTQFSTQQKAQEQVETFDDWENTLVKRGFYPMVQAFLKSLETRRTDGLRQDNVYLSHKICTEMLKQKEKRTYDKTISSQLIKNMIE</sequence>
<feature type="domain" description="Gfo/Idh/MocA-like oxidoreductase N-terminal" evidence="1">
    <location>
        <begin position="1"/>
        <end position="120"/>
    </location>
</feature>
<dbReference type="PANTHER" id="PTHR43708:SF4">
    <property type="entry name" value="OXIDOREDUCTASE YCEM-RELATED"/>
    <property type="match status" value="1"/>
</dbReference>
<dbReference type="Pfam" id="PF01408">
    <property type="entry name" value="GFO_IDH_MocA"/>
    <property type="match status" value="1"/>
</dbReference>
<dbReference type="AlphaFoldDB" id="A0A091C5Q3"/>
<accession>A0A091C5Q3</accession>
<dbReference type="GO" id="GO:0000166">
    <property type="term" value="F:nucleotide binding"/>
    <property type="evidence" value="ECO:0007669"/>
    <property type="project" value="InterPro"/>
</dbReference>
<dbReference type="InterPro" id="IPR036291">
    <property type="entry name" value="NAD(P)-bd_dom_sf"/>
</dbReference>
<dbReference type="InterPro" id="IPR000683">
    <property type="entry name" value="Gfo/Idh/MocA-like_OxRdtase_N"/>
</dbReference>
<dbReference type="GO" id="GO:0016491">
    <property type="term" value="F:oxidoreductase activity"/>
    <property type="evidence" value="ECO:0007669"/>
    <property type="project" value="UniProtKB-KW"/>
</dbReference>
<keyword evidence="4" id="KW-1185">Reference proteome</keyword>
<evidence type="ECO:0000313" key="4">
    <source>
        <dbReference type="Proteomes" id="UP000029381"/>
    </source>
</evidence>
<dbReference type="Gene3D" id="3.40.50.720">
    <property type="entry name" value="NAD(P)-binding Rossmann-like Domain"/>
    <property type="match status" value="1"/>
</dbReference>
<dbReference type="SUPFAM" id="SSF51735">
    <property type="entry name" value="NAD(P)-binding Rossmann-fold domains"/>
    <property type="match status" value="1"/>
</dbReference>
<dbReference type="EC" id="1.-.-.-" evidence="3"/>
<feature type="domain" description="YceM-like C-terminal" evidence="2">
    <location>
        <begin position="142"/>
        <end position="241"/>
    </location>
</feature>
<dbReference type="InterPro" id="IPR048477">
    <property type="entry name" value="YceM-like_C"/>
</dbReference>
<dbReference type="EMBL" id="JPVT01000097">
    <property type="protein sequence ID" value="KFN91427.1"/>
    <property type="molecule type" value="Genomic_DNA"/>
</dbReference>
<gene>
    <name evidence="3" type="ORF">TMU3MR103_1032</name>
</gene>
<evidence type="ECO:0000259" key="2">
    <source>
        <dbReference type="Pfam" id="PF21378"/>
    </source>
</evidence>
<name>A0A091C5Q3_9ENTE</name>
<dbReference type="InterPro" id="IPR051317">
    <property type="entry name" value="Gfo/Idh/MocA_oxidoreduct"/>
</dbReference>
<organism evidence="3 4">
    <name type="scientific">Tetragenococcus muriaticus 3MR10-3</name>
    <dbReference type="NCBI Taxonomy" id="1302648"/>
    <lineage>
        <taxon>Bacteria</taxon>
        <taxon>Bacillati</taxon>
        <taxon>Bacillota</taxon>
        <taxon>Bacilli</taxon>
        <taxon>Lactobacillales</taxon>
        <taxon>Enterococcaceae</taxon>
        <taxon>Tetragenococcus</taxon>
    </lineage>
</organism>
<evidence type="ECO:0000259" key="1">
    <source>
        <dbReference type="Pfam" id="PF01408"/>
    </source>
</evidence>
<comment type="caution">
    <text evidence="3">The sequence shown here is derived from an EMBL/GenBank/DDBJ whole genome shotgun (WGS) entry which is preliminary data.</text>
</comment>
<evidence type="ECO:0000313" key="3">
    <source>
        <dbReference type="EMBL" id="KFN91427.1"/>
    </source>
</evidence>
<dbReference type="Pfam" id="PF21378">
    <property type="entry name" value="YceM-like_C"/>
    <property type="match status" value="1"/>
</dbReference>
<dbReference type="Gene3D" id="3.30.360.10">
    <property type="entry name" value="Dihydrodipicolinate Reductase, domain 2"/>
    <property type="match status" value="1"/>
</dbReference>
<keyword evidence="3" id="KW-0560">Oxidoreductase</keyword>
<dbReference type="Proteomes" id="UP000029381">
    <property type="component" value="Unassembled WGS sequence"/>
</dbReference>
<proteinExistence type="predicted"/>
<dbReference type="PATRIC" id="fig|1302648.3.peg.1001"/>
<reference evidence="3 4" key="1">
    <citation type="submission" date="2014-08" db="EMBL/GenBank/DDBJ databases">
        <title>Genome sequence of Tetragenococcus muriaticus.</title>
        <authorList>
            <person name="Chuea-nongthon C."/>
            <person name="Rodtong S."/>
            <person name="Yongsawatdigul J."/>
            <person name="Steele J.L."/>
            <person name="Liu X.-y."/>
            <person name="Speers J."/>
            <person name="Glasner J.D."/>
            <person name="Neeno-Eckwall E.C."/>
        </authorList>
    </citation>
    <scope>NUCLEOTIDE SEQUENCE [LARGE SCALE GENOMIC DNA]</scope>
    <source>
        <strain evidence="3 4">3MR10-3</strain>
    </source>
</reference>